<organism evidence="6">
    <name type="scientific">Timema poppense</name>
    <name type="common">Walking stick</name>
    <dbReference type="NCBI Taxonomy" id="170557"/>
    <lineage>
        <taxon>Eukaryota</taxon>
        <taxon>Metazoa</taxon>
        <taxon>Ecdysozoa</taxon>
        <taxon>Arthropoda</taxon>
        <taxon>Hexapoda</taxon>
        <taxon>Insecta</taxon>
        <taxon>Pterygota</taxon>
        <taxon>Neoptera</taxon>
        <taxon>Polyneoptera</taxon>
        <taxon>Phasmatodea</taxon>
        <taxon>Timematodea</taxon>
        <taxon>Timematoidea</taxon>
        <taxon>Timematidae</taxon>
        <taxon>Timema</taxon>
    </lineage>
</organism>
<proteinExistence type="inferred from homology"/>
<reference evidence="6" key="1">
    <citation type="submission" date="2020-11" db="EMBL/GenBank/DDBJ databases">
        <authorList>
            <person name="Tran Van P."/>
        </authorList>
    </citation>
    <scope>NUCLEOTIDE SEQUENCE</scope>
</reference>
<evidence type="ECO:0000256" key="2">
    <source>
        <dbReference type="ARBA" id="ARBA00011971"/>
    </source>
</evidence>
<dbReference type="InterPro" id="IPR029057">
    <property type="entry name" value="PRTase-like"/>
</dbReference>
<comment type="pathway">
    <text evidence="1">Pyrimidine metabolism; UMP biosynthesis via de novo pathway; UMP from orotate: step 1/2.</text>
</comment>
<evidence type="ECO:0000256" key="4">
    <source>
        <dbReference type="ARBA" id="ARBA00022679"/>
    </source>
</evidence>
<dbReference type="PANTHER" id="PTHR19278:SF9">
    <property type="entry name" value="URIDINE 5'-MONOPHOSPHATE SYNTHASE"/>
    <property type="match status" value="1"/>
</dbReference>
<dbReference type="GO" id="GO:0004588">
    <property type="term" value="F:orotate phosphoribosyltransferase activity"/>
    <property type="evidence" value="ECO:0007669"/>
    <property type="project" value="UniProtKB-EC"/>
</dbReference>
<keyword evidence="5" id="KW-0665">Pyrimidine biosynthesis</keyword>
<dbReference type="InterPro" id="IPR023031">
    <property type="entry name" value="OPRT"/>
</dbReference>
<sequence length="143" mass="16357">MEFTMAKVKTKLEDLVVKLHEIDVLKFGDFKMKVGINSPVYFDLRLVVSYPEIMEELSLLLWDFSHEGEDCDHLCGVPYTALPIATLISVHTRIPMLIRRKEIKKYGTKKLIEGKFSRGDKCVIIEDVVTSGSSILETLKPER</sequence>
<dbReference type="CDD" id="cd06223">
    <property type="entry name" value="PRTases_typeI"/>
    <property type="match status" value="1"/>
</dbReference>
<dbReference type="UniPathway" id="UPA00070">
    <property type="reaction ID" value="UER00119"/>
</dbReference>
<dbReference type="EC" id="2.4.2.10" evidence="2"/>
<accession>A0A7R9CND4</accession>
<dbReference type="PANTHER" id="PTHR19278">
    <property type="entry name" value="OROTATE PHOSPHORIBOSYLTRANSFERASE"/>
    <property type="match status" value="1"/>
</dbReference>
<dbReference type="AlphaFoldDB" id="A0A7R9CND4"/>
<dbReference type="NCBIfam" id="TIGR00336">
    <property type="entry name" value="pyrE"/>
    <property type="match status" value="1"/>
</dbReference>
<evidence type="ECO:0000313" key="6">
    <source>
        <dbReference type="EMBL" id="CAD7399484.1"/>
    </source>
</evidence>
<keyword evidence="3" id="KW-0328">Glycosyltransferase</keyword>
<evidence type="ECO:0000256" key="1">
    <source>
        <dbReference type="ARBA" id="ARBA00004889"/>
    </source>
</evidence>
<gene>
    <name evidence="6" type="ORF">TPSB3V08_LOCUS2163</name>
</gene>
<dbReference type="Gene3D" id="3.40.50.2020">
    <property type="match status" value="1"/>
</dbReference>
<dbReference type="SUPFAM" id="SSF53271">
    <property type="entry name" value="PRTase-like"/>
    <property type="match status" value="1"/>
</dbReference>
<dbReference type="EMBL" id="OD000834">
    <property type="protein sequence ID" value="CAD7399484.1"/>
    <property type="molecule type" value="Genomic_DNA"/>
</dbReference>
<keyword evidence="4" id="KW-0808">Transferase</keyword>
<dbReference type="InterPro" id="IPR004467">
    <property type="entry name" value="Or_phspho_trans_dom"/>
</dbReference>
<protein>
    <recommendedName>
        <fullName evidence="2">orotate phosphoribosyltransferase</fullName>
        <ecNumber evidence="2">2.4.2.10</ecNumber>
    </recommendedName>
</protein>
<dbReference type="GO" id="GO:0019856">
    <property type="term" value="P:pyrimidine nucleobase biosynthetic process"/>
    <property type="evidence" value="ECO:0007669"/>
    <property type="project" value="TreeGrafter"/>
</dbReference>
<dbReference type="GO" id="GO:0044205">
    <property type="term" value="P:'de novo' UMP biosynthetic process"/>
    <property type="evidence" value="ECO:0007669"/>
    <property type="project" value="UniProtKB-UniPathway"/>
</dbReference>
<evidence type="ECO:0000256" key="3">
    <source>
        <dbReference type="ARBA" id="ARBA00022676"/>
    </source>
</evidence>
<dbReference type="HAMAP" id="MF_01208">
    <property type="entry name" value="PyrE"/>
    <property type="match status" value="1"/>
</dbReference>
<dbReference type="InterPro" id="IPR000836">
    <property type="entry name" value="PRTase_dom"/>
</dbReference>
<dbReference type="GO" id="GO:0004590">
    <property type="term" value="F:orotidine-5'-phosphate decarboxylase activity"/>
    <property type="evidence" value="ECO:0007669"/>
    <property type="project" value="TreeGrafter"/>
</dbReference>
<evidence type="ECO:0000256" key="5">
    <source>
        <dbReference type="ARBA" id="ARBA00022975"/>
    </source>
</evidence>
<name>A0A7R9CND4_TIMPO</name>